<evidence type="ECO:0008006" key="3">
    <source>
        <dbReference type="Google" id="ProtNLM"/>
    </source>
</evidence>
<evidence type="ECO:0000313" key="2">
    <source>
        <dbReference type="Proteomes" id="UP000231407"/>
    </source>
</evidence>
<proteinExistence type="predicted"/>
<gene>
    <name evidence="1" type="ORF">COS78_04410</name>
</gene>
<protein>
    <recommendedName>
        <fullName evidence="3">YbaB/EbfC family DNA-binding protein</fullName>
    </recommendedName>
</protein>
<dbReference type="EMBL" id="PEWA01000063">
    <property type="protein sequence ID" value="PIU72927.1"/>
    <property type="molecule type" value="Genomic_DNA"/>
</dbReference>
<evidence type="ECO:0000313" key="1">
    <source>
        <dbReference type="EMBL" id="PIU72927.1"/>
    </source>
</evidence>
<organism evidence="1 2">
    <name type="scientific">Candidatus Shapirobacteria bacterium CG06_land_8_20_14_3_00_40_12</name>
    <dbReference type="NCBI Taxonomy" id="1974881"/>
    <lineage>
        <taxon>Bacteria</taxon>
        <taxon>Candidatus Shapironibacteriota</taxon>
    </lineage>
</organism>
<dbReference type="Proteomes" id="UP000231407">
    <property type="component" value="Unassembled WGS sequence"/>
</dbReference>
<sequence length="82" mass="9115">MFDKAKMIAQAFRLKKAVEAEMVEIEENGIVIKVSGDQKIKYLSINGVENKALVDTINKILKKSQEVAAKKMKDMGGLEGLF</sequence>
<dbReference type="AlphaFoldDB" id="A0A2M7AR05"/>
<reference evidence="2" key="1">
    <citation type="submission" date="2017-09" db="EMBL/GenBank/DDBJ databases">
        <title>Depth-based differentiation of microbial function through sediment-hosted aquifers and enrichment of novel symbionts in the deep terrestrial subsurface.</title>
        <authorList>
            <person name="Probst A.J."/>
            <person name="Ladd B."/>
            <person name="Jarett J.K."/>
            <person name="Geller-Mcgrath D.E."/>
            <person name="Sieber C.M.K."/>
            <person name="Emerson J.B."/>
            <person name="Anantharaman K."/>
            <person name="Thomas B.C."/>
            <person name="Malmstrom R."/>
            <person name="Stieglmeier M."/>
            <person name="Klingl A."/>
            <person name="Woyke T."/>
            <person name="Ryan C.M."/>
            <person name="Banfield J.F."/>
        </authorList>
    </citation>
    <scope>NUCLEOTIDE SEQUENCE [LARGE SCALE GENOMIC DNA]</scope>
</reference>
<name>A0A2M7AR05_9BACT</name>
<accession>A0A2M7AR05</accession>
<comment type="caution">
    <text evidence="1">The sequence shown here is derived from an EMBL/GenBank/DDBJ whole genome shotgun (WGS) entry which is preliminary data.</text>
</comment>